<gene>
    <name evidence="7" type="ORF">P153DRAFT_329857</name>
</gene>
<feature type="compositionally biased region" description="Basic and acidic residues" evidence="5">
    <location>
        <begin position="311"/>
        <end position="327"/>
    </location>
</feature>
<dbReference type="PANTHER" id="PTHR11850">
    <property type="entry name" value="HOMEOBOX PROTEIN TRANSCRIPTION FACTORS"/>
    <property type="match status" value="1"/>
</dbReference>
<evidence type="ECO:0000256" key="2">
    <source>
        <dbReference type="ARBA" id="ARBA00023155"/>
    </source>
</evidence>
<protein>
    <recommendedName>
        <fullName evidence="6">Homeobox domain-containing protein</fullName>
    </recommendedName>
</protein>
<evidence type="ECO:0000313" key="7">
    <source>
        <dbReference type="EMBL" id="KAF2134950.1"/>
    </source>
</evidence>
<dbReference type="Proteomes" id="UP000799771">
    <property type="component" value="Unassembled WGS sequence"/>
</dbReference>
<dbReference type="AlphaFoldDB" id="A0A6A6ATF8"/>
<dbReference type="Gene3D" id="1.10.10.60">
    <property type="entry name" value="Homeodomain-like"/>
    <property type="match status" value="1"/>
</dbReference>
<keyword evidence="8" id="KW-1185">Reference proteome</keyword>
<dbReference type="SMART" id="SM00389">
    <property type="entry name" value="HOX"/>
    <property type="match status" value="1"/>
</dbReference>
<dbReference type="RefSeq" id="XP_033529337.1">
    <property type="nucleotide sequence ID" value="XM_033665412.1"/>
</dbReference>
<dbReference type="GO" id="GO:0003677">
    <property type="term" value="F:DNA binding"/>
    <property type="evidence" value="ECO:0007669"/>
    <property type="project" value="UniProtKB-UniRule"/>
</dbReference>
<evidence type="ECO:0000256" key="4">
    <source>
        <dbReference type="PROSITE-ProRule" id="PRU00108"/>
    </source>
</evidence>
<evidence type="ECO:0000256" key="3">
    <source>
        <dbReference type="ARBA" id="ARBA00023242"/>
    </source>
</evidence>
<evidence type="ECO:0000259" key="6">
    <source>
        <dbReference type="PROSITE" id="PS50071"/>
    </source>
</evidence>
<feature type="region of interest" description="Disordered" evidence="5">
    <location>
        <begin position="30"/>
        <end position="56"/>
    </location>
</feature>
<keyword evidence="2 4" id="KW-0371">Homeobox</keyword>
<dbReference type="SUPFAM" id="SSF46689">
    <property type="entry name" value="Homeodomain-like"/>
    <property type="match status" value="1"/>
</dbReference>
<name>A0A6A6ATF8_9PLEO</name>
<dbReference type="CDD" id="cd00086">
    <property type="entry name" value="homeodomain"/>
    <property type="match status" value="1"/>
</dbReference>
<dbReference type="GO" id="GO:0006355">
    <property type="term" value="P:regulation of DNA-templated transcription"/>
    <property type="evidence" value="ECO:0007669"/>
    <property type="project" value="InterPro"/>
</dbReference>
<dbReference type="InterPro" id="IPR050224">
    <property type="entry name" value="TALE_homeobox"/>
</dbReference>
<reference evidence="7" key="1">
    <citation type="journal article" date="2020" name="Stud. Mycol.">
        <title>101 Dothideomycetes genomes: a test case for predicting lifestyles and emergence of pathogens.</title>
        <authorList>
            <person name="Haridas S."/>
            <person name="Albert R."/>
            <person name="Binder M."/>
            <person name="Bloem J."/>
            <person name="Labutti K."/>
            <person name="Salamov A."/>
            <person name="Andreopoulos B."/>
            <person name="Baker S."/>
            <person name="Barry K."/>
            <person name="Bills G."/>
            <person name="Bluhm B."/>
            <person name="Cannon C."/>
            <person name="Castanera R."/>
            <person name="Culley D."/>
            <person name="Daum C."/>
            <person name="Ezra D."/>
            <person name="Gonzalez J."/>
            <person name="Henrissat B."/>
            <person name="Kuo A."/>
            <person name="Liang C."/>
            <person name="Lipzen A."/>
            <person name="Lutzoni F."/>
            <person name="Magnuson J."/>
            <person name="Mondo S."/>
            <person name="Nolan M."/>
            <person name="Ohm R."/>
            <person name="Pangilinan J."/>
            <person name="Park H.-J."/>
            <person name="Ramirez L."/>
            <person name="Alfaro M."/>
            <person name="Sun H."/>
            <person name="Tritt A."/>
            <person name="Yoshinaga Y."/>
            <person name="Zwiers L.-H."/>
            <person name="Turgeon B."/>
            <person name="Goodwin S."/>
            <person name="Spatafora J."/>
            <person name="Crous P."/>
            <person name="Grigoriev I."/>
        </authorList>
    </citation>
    <scope>NUCLEOTIDE SEQUENCE</scope>
    <source>
        <strain evidence="7">CBS 119687</strain>
    </source>
</reference>
<sequence length="327" mass="36945">MHPHHGDDYPYVDPFRRSVTLVYSVGRTTLAERRERKAHRPQNRQGSTPPVQSGEQHFAARLPSFTEFLHTTRVPTPPRTPSRQLGSAPTSPPKFDDIAWQDPGRRRHDTLGDIYARSSNHPEYSSRDPRRSSSAIDPALISQYSLLQIASNGTSPQDQQHHHHQRSSVPYPAHTSTVSHGHQPTSPGSQAYATYHMGDGLSSSAPVHPSMFQMGGGPVYAVARPSYQPGYPSQPYDVQFHQHIGHDPNAFTRKRRGNLPKEATNRMKEWFAANRVSPYPTEDQKLAFCHQTGLSMNQVSNWFINARRRAPQKEQREREAKQEAKQG</sequence>
<evidence type="ECO:0000256" key="5">
    <source>
        <dbReference type="SAM" id="MobiDB-lite"/>
    </source>
</evidence>
<keyword evidence="1 4" id="KW-0238">DNA-binding</keyword>
<dbReference type="OrthoDB" id="10056939at2759"/>
<proteinExistence type="predicted"/>
<accession>A0A6A6ATF8</accession>
<dbReference type="InterPro" id="IPR001356">
    <property type="entry name" value="HD"/>
</dbReference>
<feature type="compositionally biased region" description="Polar residues" evidence="5">
    <location>
        <begin position="43"/>
        <end position="55"/>
    </location>
</feature>
<comment type="subcellular location">
    <subcellularLocation>
        <location evidence="4">Nucleus</location>
    </subcellularLocation>
</comment>
<dbReference type="Pfam" id="PF05920">
    <property type="entry name" value="Homeobox_KN"/>
    <property type="match status" value="1"/>
</dbReference>
<dbReference type="GeneID" id="54405844"/>
<feature type="region of interest" description="Disordered" evidence="5">
    <location>
        <begin position="71"/>
        <end position="133"/>
    </location>
</feature>
<feature type="domain" description="Homeobox" evidence="6">
    <location>
        <begin position="250"/>
        <end position="313"/>
    </location>
</feature>
<organism evidence="7 8">
    <name type="scientific">Dothidotthia symphoricarpi CBS 119687</name>
    <dbReference type="NCBI Taxonomy" id="1392245"/>
    <lineage>
        <taxon>Eukaryota</taxon>
        <taxon>Fungi</taxon>
        <taxon>Dikarya</taxon>
        <taxon>Ascomycota</taxon>
        <taxon>Pezizomycotina</taxon>
        <taxon>Dothideomycetes</taxon>
        <taxon>Pleosporomycetidae</taxon>
        <taxon>Pleosporales</taxon>
        <taxon>Dothidotthiaceae</taxon>
        <taxon>Dothidotthia</taxon>
    </lineage>
</organism>
<feature type="compositionally biased region" description="Polar residues" evidence="5">
    <location>
        <begin position="174"/>
        <end position="192"/>
    </location>
</feature>
<evidence type="ECO:0000313" key="8">
    <source>
        <dbReference type="Proteomes" id="UP000799771"/>
    </source>
</evidence>
<dbReference type="GO" id="GO:0005634">
    <property type="term" value="C:nucleus"/>
    <property type="evidence" value="ECO:0007669"/>
    <property type="project" value="UniProtKB-SubCell"/>
</dbReference>
<dbReference type="InterPro" id="IPR009057">
    <property type="entry name" value="Homeodomain-like_sf"/>
</dbReference>
<evidence type="ECO:0000256" key="1">
    <source>
        <dbReference type="ARBA" id="ARBA00023125"/>
    </source>
</evidence>
<feature type="region of interest" description="Disordered" evidence="5">
    <location>
        <begin position="308"/>
        <end position="327"/>
    </location>
</feature>
<dbReference type="EMBL" id="ML977497">
    <property type="protein sequence ID" value="KAF2134950.1"/>
    <property type="molecule type" value="Genomic_DNA"/>
</dbReference>
<feature type="DNA-binding region" description="Homeobox" evidence="4">
    <location>
        <begin position="252"/>
        <end position="314"/>
    </location>
</feature>
<dbReference type="PROSITE" id="PS50071">
    <property type="entry name" value="HOMEOBOX_2"/>
    <property type="match status" value="1"/>
</dbReference>
<dbReference type="InterPro" id="IPR008422">
    <property type="entry name" value="KN_HD"/>
</dbReference>
<keyword evidence="3 4" id="KW-0539">Nucleus</keyword>
<feature type="region of interest" description="Disordered" evidence="5">
    <location>
        <begin position="152"/>
        <end position="197"/>
    </location>
</feature>